<organism evidence="2 3">
    <name type="scientific">Cryomyces antarcticus</name>
    <dbReference type="NCBI Taxonomy" id="329879"/>
    <lineage>
        <taxon>Eukaryota</taxon>
        <taxon>Fungi</taxon>
        <taxon>Dikarya</taxon>
        <taxon>Ascomycota</taxon>
        <taxon>Pezizomycotina</taxon>
        <taxon>Dothideomycetes</taxon>
        <taxon>Dothideomycetes incertae sedis</taxon>
        <taxon>Cryomyces</taxon>
    </lineage>
</organism>
<dbReference type="Pfam" id="PF00581">
    <property type="entry name" value="Rhodanese"/>
    <property type="match status" value="1"/>
</dbReference>
<dbReference type="PROSITE" id="PS50206">
    <property type="entry name" value="RHODANESE_3"/>
    <property type="match status" value="1"/>
</dbReference>
<evidence type="ECO:0000259" key="1">
    <source>
        <dbReference type="PROSITE" id="PS50206"/>
    </source>
</evidence>
<feature type="domain" description="Rhodanese" evidence="1">
    <location>
        <begin position="79"/>
        <end position="180"/>
    </location>
</feature>
<keyword evidence="3" id="KW-1185">Reference proteome</keyword>
<sequence length="180" mass="20031">MAARTSLLQFAFRTAILQARREAPSVLRTSSNQCLRPSTAARSPPWIQWQHAQIRHHSSPSSNSQVYDFEAIKSFASFPSPDRILIDVREPHEFKPGRIPGSINIPIASQPDALFLGEEEFEDRFGFGKPDKSKEVVFYCKAGVRSSAAAGMAAQAGYTKVGEYRGSWLDWEKKGGEAEK</sequence>
<dbReference type="PANTHER" id="PTHR44086:SF10">
    <property type="entry name" value="THIOSULFATE SULFURTRANSFERASE_RHODANESE-LIKE DOMAIN-CONTAINING PROTEIN 3"/>
    <property type="match status" value="1"/>
</dbReference>
<proteinExistence type="predicted"/>
<dbReference type="Proteomes" id="UP001357485">
    <property type="component" value="Unassembled WGS sequence"/>
</dbReference>
<evidence type="ECO:0000313" key="2">
    <source>
        <dbReference type="EMBL" id="KAK5201895.1"/>
    </source>
</evidence>
<dbReference type="Gene3D" id="3.40.250.10">
    <property type="entry name" value="Rhodanese-like domain"/>
    <property type="match status" value="1"/>
</dbReference>
<evidence type="ECO:0000313" key="3">
    <source>
        <dbReference type="Proteomes" id="UP001357485"/>
    </source>
</evidence>
<dbReference type="CDD" id="cd01519">
    <property type="entry name" value="RHOD_HSP67B2"/>
    <property type="match status" value="1"/>
</dbReference>
<gene>
    <name evidence="2" type="ORF">LTR16_001102</name>
</gene>
<comment type="caution">
    <text evidence="2">The sequence shown here is derived from an EMBL/GenBank/DDBJ whole genome shotgun (WGS) entry which is preliminary data.</text>
</comment>
<dbReference type="SMART" id="SM00450">
    <property type="entry name" value="RHOD"/>
    <property type="match status" value="1"/>
</dbReference>
<name>A0ABR0LQG8_9PEZI</name>
<protein>
    <recommendedName>
        <fullName evidence="1">Rhodanese domain-containing protein</fullName>
    </recommendedName>
</protein>
<dbReference type="InterPro" id="IPR036873">
    <property type="entry name" value="Rhodanese-like_dom_sf"/>
</dbReference>
<dbReference type="PANTHER" id="PTHR44086">
    <property type="entry name" value="THIOSULFATE SULFURTRANSFERASE RDL2, MITOCHONDRIAL-RELATED"/>
    <property type="match status" value="1"/>
</dbReference>
<dbReference type="SUPFAM" id="SSF52821">
    <property type="entry name" value="Rhodanese/Cell cycle control phosphatase"/>
    <property type="match status" value="1"/>
</dbReference>
<accession>A0ABR0LQG8</accession>
<dbReference type="InterPro" id="IPR001763">
    <property type="entry name" value="Rhodanese-like_dom"/>
</dbReference>
<dbReference type="EMBL" id="JAVRRA010016460">
    <property type="protein sequence ID" value="KAK5201895.1"/>
    <property type="molecule type" value="Genomic_DNA"/>
</dbReference>
<reference evidence="2 3" key="1">
    <citation type="submission" date="2023-08" db="EMBL/GenBank/DDBJ databases">
        <title>Black Yeasts Isolated from many extreme environments.</title>
        <authorList>
            <person name="Coleine C."/>
            <person name="Stajich J.E."/>
            <person name="Selbmann L."/>
        </authorList>
    </citation>
    <scope>NUCLEOTIDE SEQUENCE [LARGE SCALE GENOMIC DNA]</scope>
    <source>
        <strain evidence="2 3">CCFEE 536</strain>
    </source>
</reference>